<evidence type="ECO:0000313" key="2">
    <source>
        <dbReference type="EMBL" id="MPC68503.1"/>
    </source>
</evidence>
<proteinExistence type="predicted"/>
<evidence type="ECO:0000256" key="1">
    <source>
        <dbReference type="SAM" id="MobiDB-lite"/>
    </source>
</evidence>
<feature type="compositionally biased region" description="Low complexity" evidence="1">
    <location>
        <begin position="109"/>
        <end position="125"/>
    </location>
</feature>
<evidence type="ECO:0000313" key="3">
    <source>
        <dbReference type="Proteomes" id="UP000324222"/>
    </source>
</evidence>
<gene>
    <name evidence="2" type="ORF">E2C01_062705</name>
</gene>
<sequence>MAQSCPPTPLIVGSVGGVRAARGRGVVPADSCPSPHSWGCGAYAARKHVFHYRAALHHRLLHAHQTLPQFNTHANTRLLRPTLATATLPPTPTYNFLTFKTNSSPPSNTHTPTQLPHLTPTTPHLHPAPPRHTSGQGVPW</sequence>
<dbReference type="EMBL" id="VSRR010027949">
    <property type="protein sequence ID" value="MPC68503.1"/>
    <property type="molecule type" value="Genomic_DNA"/>
</dbReference>
<dbReference type="Proteomes" id="UP000324222">
    <property type="component" value="Unassembled WGS sequence"/>
</dbReference>
<dbReference type="AlphaFoldDB" id="A0A5B7HEF0"/>
<reference evidence="2 3" key="1">
    <citation type="submission" date="2019-05" db="EMBL/GenBank/DDBJ databases">
        <title>Another draft genome of Portunus trituberculatus and its Hox gene families provides insights of decapod evolution.</title>
        <authorList>
            <person name="Jeong J.-H."/>
            <person name="Song I."/>
            <person name="Kim S."/>
            <person name="Choi T."/>
            <person name="Kim D."/>
            <person name="Ryu S."/>
            <person name="Kim W."/>
        </authorList>
    </citation>
    <scope>NUCLEOTIDE SEQUENCE [LARGE SCALE GENOMIC DNA]</scope>
    <source>
        <tissue evidence="2">Muscle</tissue>
    </source>
</reference>
<feature type="region of interest" description="Disordered" evidence="1">
    <location>
        <begin position="100"/>
        <end position="140"/>
    </location>
</feature>
<comment type="caution">
    <text evidence="2">The sequence shown here is derived from an EMBL/GenBank/DDBJ whole genome shotgun (WGS) entry which is preliminary data.</text>
</comment>
<accession>A0A5B7HEF0</accession>
<keyword evidence="3" id="KW-1185">Reference proteome</keyword>
<organism evidence="2 3">
    <name type="scientific">Portunus trituberculatus</name>
    <name type="common">Swimming crab</name>
    <name type="synonym">Neptunus trituberculatus</name>
    <dbReference type="NCBI Taxonomy" id="210409"/>
    <lineage>
        <taxon>Eukaryota</taxon>
        <taxon>Metazoa</taxon>
        <taxon>Ecdysozoa</taxon>
        <taxon>Arthropoda</taxon>
        <taxon>Crustacea</taxon>
        <taxon>Multicrustacea</taxon>
        <taxon>Malacostraca</taxon>
        <taxon>Eumalacostraca</taxon>
        <taxon>Eucarida</taxon>
        <taxon>Decapoda</taxon>
        <taxon>Pleocyemata</taxon>
        <taxon>Brachyura</taxon>
        <taxon>Eubrachyura</taxon>
        <taxon>Portunoidea</taxon>
        <taxon>Portunidae</taxon>
        <taxon>Portuninae</taxon>
        <taxon>Portunus</taxon>
    </lineage>
</organism>
<name>A0A5B7HEF0_PORTR</name>
<protein>
    <submittedName>
        <fullName evidence="2">Uncharacterized protein</fullName>
    </submittedName>
</protein>